<organism evidence="1 2">
    <name type="scientific">Trichonephila clavata</name>
    <name type="common">Joro spider</name>
    <name type="synonym">Nephila clavata</name>
    <dbReference type="NCBI Taxonomy" id="2740835"/>
    <lineage>
        <taxon>Eukaryota</taxon>
        <taxon>Metazoa</taxon>
        <taxon>Ecdysozoa</taxon>
        <taxon>Arthropoda</taxon>
        <taxon>Chelicerata</taxon>
        <taxon>Arachnida</taxon>
        <taxon>Araneae</taxon>
        <taxon>Araneomorphae</taxon>
        <taxon>Entelegynae</taxon>
        <taxon>Araneoidea</taxon>
        <taxon>Nephilidae</taxon>
        <taxon>Trichonephila</taxon>
    </lineage>
</organism>
<dbReference type="AlphaFoldDB" id="A0A8X6LGN6"/>
<proteinExistence type="predicted"/>
<accession>A0A8X6LGN6</accession>
<dbReference type="EMBL" id="BMAO01026193">
    <property type="protein sequence ID" value="GFR07692.1"/>
    <property type="molecule type" value="Genomic_DNA"/>
</dbReference>
<evidence type="ECO:0000313" key="2">
    <source>
        <dbReference type="Proteomes" id="UP000887116"/>
    </source>
</evidence>
<protein>
    <submittedName>
        <fullName evidence="1">Uncharacterized protein</fullName>
    </submittedName>
</protein>
<keyword evidence="2" id="KW-1185">Reference proteome</keyword>
<sequence>MPWPKIHRRGLFVTTIDRRPVGRGQSGWIVLHSATTFDLPSVHAVPTALRLFVGVTHCAIPCGRCVSRSHLFSLTQVASIVCLHP</sequence>
<reference evidence="1" key="1">
    <citation type="submission" date="2020-07" db="EMBL/GenBank/DDBJ databases">
        <title>Multicomponent nature underlies the extraordinary mechanical properties of spider dragline silk.</title>
        <authorList>
            <person name="Kono N."/>
            <person name="Nakamura H."/>
            <person name="Mori M."/>
            <person name="Yoshida Y."/>
            <person name="Ohtoshi R."/>
            <person name="Malay A.D."/>
            <person name="Moran D.A.P."/>
            <person name="Tomita M."/>
            <person name="Numata K."/>
            <person name="Arakawa K."/>
        </authorList>
    </citation>
    <scope>NUCLEOTIDE SEQUENCE</scope>
</reference>
<name>A0A8X6LGN6_TRICU</name>
<evidence type="ECO:0000313" key="1">
    <source>
        <dbReference type="EMBL" id="GFR07692.1"/>
    </source>
</evidence>
<gene>
    <name evidence="1" type="ORF">TNCT_419781</name>
</gene>
<comment type="caution">
    <text evidence="1">The sequence shown here is derived from an EMBL/GenBank/DDBJ whole genome shotgun (WGS) entry which is preliminary data.</text>
</comment>
<dbReference type="Proteomes" id="UP000887116">
    <property type="component" value="Unassembled WGS sequence"/>
</dbReference>